<dbReference type="Proteomes" id="UP000464318">
    <property type="component" value="Chromosome"/>
</dbReference>
<protein>
    <submittedName>
        <fullName evidence="1">DUF3575 domain-containing protein</fullName>
    </submittedName>
</protein>
<sequence>MKRLISLFSLFLSLICFSQDGELPSIKTQSTYIKGNALFLPALIFNAGVEHQLNDRYTLQGDFFISPWKSFAGKHAQVYMAGIEGRYYFNNAFSKFYIGANFSFAAFNIQKWTYWNNPDYKNPADETQIFDSKKYYQKGFTFILGGTVGYQFHWKERWNVDLYLSVGSSQALYRGYDEDTGIRTDEFYSDVKRNWNKSGELIPYRGGVMISYKIK</sequence>
<evidence type="ECO:0000313" key="2">
    <source>
        <dbReference type="Proteomes" id="UP000464318"/>
    </source>
</evidence>
<dbReference type="OrthoDB" id="1001751at2"/>
<reference evidence="1 2" key="1">
    <citation type="submission" date="2018-04" db="EMBL/GenBank/DDBJ databases">
        <title>Characteristic and Complete Genome Sequencing of A Novel Member of Infective Endocarditis Causative Bacteria: Bergeyella cardium QL-PH.</title>
        <authorList>
            <person name="Pan H."/>
            <person name="Sun E."/>
            <person name="Zhang Y."/>
        </authorList>
    </citation>
    <scope>NUCLEOTIDE SEQUENCE [LARGE SCALE GENOMIC DNA]</scope>
    <source>
        <strain evidence="1 2">HPQL</strain>
    </source>
</reference>
<organism evidence="1 2">
    <name type="scientific">Bergeyella cardium</name>
    <dbReference type="NCBI Taxonomy" id="1585976"/>
    <lineage>
        <taxon>Bacteria</taxon>
        <taxon>Pseudomonadati</taxon>
        <taxon>Bacteroidota</taxon>
        <taxon>Flavobacteriia</taxon>
        <taxon>Flavobacteriales</taxon>
        <taxon>Weeksellaceae</taxon>
        <taxon>Bergeyella</taxon>
    </lineage>
</organism>
<keyword evidence="2" id="KW-1185">Reference proteome</keyword>
<accession>A0A6P1QR15</accession>
<dbReference type="InterPro" id="IPR021958">
    <property type="entry name" value="DUF3575"/>
</dbReference>
<dbReference type="KEGG" id="bcad:DBX24_00820"/>
<dbReference type="AlphaFoldDB" id="A0A6P1QR15"/>
<name>A0A6P1QR15_9FLAO</name>
<evidence type="ECO:0000313" key="1">
    <source>
        <dbReference type="EMBL" id="QHN64532.1"/>
    </source>
</evidence>
<gene>
    <name evidence="1" type="ORF">DBX24_00820</name>
</gene>
<dbReference type="Pfam" id="PF12099">
    <property type="entry name" value="DUF3575"/>
    <property type="match status" value="1"/>
</dbReference>
<dbReference type="EMBL" id="CP029149">
    <property type="protein sequence ID" value="QHN64532.1"/>
    <property type="molecule type" value="Genomic_DNA"/>
</dbReference>
<dbReference type="RefSeq" id="WP_160223665.1">
    <property type="nucleotide sequence ID" value="NZ_CP029149.1"/>
</dbReference>
<proteinExistence type="predicted"/>